<evidence type="ECO:0000256" key="1">
    <source>
        <dbReference type="ARBA" id="ARBA00022553"/>
    </source>
</evidence>
<keyword evidence="1 2" id="KW-0597">Phosphoprotein</keyword>
<dbReference type="GO" id="GO:0000160">
    <property type="term" value="P:phosphorelay signal transduction system"/>
    <property type="evidence" value="ECO:0007669"/>
    <property type="project" value="InterPro"/>
</dbReference>
<gene>
    <name evidence="4" type="ORF">HUK84_03635</name>
</gene>
<evidence type="ECO:0000256" key="2">
    <source>
        <dbReference type="PROSITE-ProRule" id="PRU00169"/>
    </source>
</evidence>
<dbReference type="InterPro" id="IPR050595">
    <property type="entry name" value="Bact_response_regulator"/>
</dbReference>
<accession>A0A7Y7ITV0</accession>
<dbReference type="SUPFAM" id="SSF52172">
    <property type="entry name" value="CheY-like"/>
    <property type="match status" value="1"/>
</dbReference>
<feature type="domain" description="Response regulatory" evidence="3">
    <location>
        <begin position="28"/>
        <end position="144"/>
    </location>
</feature>
<comment type="caution">
    <text evidence="4">The sequence shown here is derived from an EMBL/GenBank/DDBJ whole genome shotgun (WGS) entry which is preliminary data.</text>
</comment>
<dbReference type="InterPro" id="IPR011006">
    <property type="entry name" value="CheY-like_superfamily"/>
</dbReference>
<dbReference type="Proteomes" id="UP000534870">
    <property type="component" value="Unassembled WGS sequence"/>
</dbReference>
<proteinExistence type="predicted"/>
<dbReference type="SMART" id="SM00448">
    <property type="entry name" value="REC"/>
    <property type="match status" value="1"/>
</dbReference>
<evidence type="ECO:0000259" key="3">
    <source>
        <dbReference type="PROSITE" id="PS50110"/>
    </source>
</evidence>
<feature type="modified residue" description="4-aspartylphosphate" evidence="2">
    <location>
        <position position="79"/>
    </location>
</feature>
<dbReference type="PANTHER" id="PTHR44591:SF3">
    <property type="entry name" value="RESPONSE REGULATORY DOMAIN-CONTAINING PROTEIN"/>
    <property type="match status" value="1"/>
</dbReference>
<sequence length="154" mass="17305">MRRWRHDGFCAFLLPSQRRRHDPMDIAPILLVEDDFLIRATLAAYLRERGGFTIVEADDATEALAVIEAYPRLSILVTDIQIPGMLNGVGVAAAARRKWPDLPVLYVTGAWPRDGESTGGDKRDSYVEKPFEVSAILRRIRTMLHGADNPDFLT</sequence>
<evidence type="ECO:0000313" key="4">
    <source>
        <dbReference type="EMBL" id="NVN10248.1"/>
    </source>
</evidence>
<reference evidence="4 5" key="1">
    <citation type="submission" date="2020-06" db="EMBL/GenBank/DDBJ databases">
        <title>Description of novel acetic acid bacteria.</title>
        <authorList>
            <person name="Sombolestani A."/>
        </authorList>
    </citation>
    <scope>NUCLEOTIDE SEQUENCE [LARGE SCALE GENOMIC DNA]</scope>
    <source>
        <strain evidence="4 5">LMG 31431</strain>
    </source>
</reference>
<protein>
    <submittedName>
        <fullName evidence="4">Response regulator</fullName>
    </submittedName>
</protein>
<dbReference type="PANTHER" id="PTHR44591">
    <property type="entry name" value="STRESS RESPONSE REGULATOR PROTEIN 1"/>
    <property type="match status" value="1"/>
</dbReference>
<organism evidence="4 5">
    <name type="scientific">Nguyenibacter vanlangensis</name>
    <dbReference type="NCBI Taxonomy" id="1216886"/>
    <lineage>
        <taxon>Bacteria</taxon>
        <taxon>Pseudomonadati</taxon>
        <taxon>Pseudomonadota</taxon>
        <taxon>Alphaproteobacteria</taxon>
        <taxon>Acetobacterales</taxon>
        <taxon>Acetobacteraceae</taxon>
        <taxon>Nguyenibacter</taxon>
    </lineage>
</organism>
<dbReference type="Pfam" id="PF00072">
    <property type="entry name" value="Response_reg"/>
    <property type="match status" value="1"/>
</dbReference>
<name>A0A7Y7ITV0_9PROT</name>
<dbReference type="EMBL" id="JABXXP010000025">
    <property type="protein sequence ID" value="NVN10248.1"/>
    <property type="molecule type" value="Genomic_DNA"/>
</dbReference>
<dbReference type="Gene3D" id="3.40.50.2300">
    <property type="match status" value="1"/>
</dbReference>
<dbReference type="PROSITE" id="PS50110">
    <property type="entry name" value="RESPONSE_REGULATORY"/>
    <property type="match status" value="1"/>
</dbReference>
<evidence type="ECO:0000313" key="5">
    <source>
        <dbReference type="Proteomes" id="UP000534870"/>
    </source>
</evidence>
<dbReference type="AlphaFoldDB" id="A0A7Y7ITV0"/>
<dbReference type="InterPro" id="IPR001789">
    <property type="entry name" value="Sig_transdc_resp-reg_receiver"/>
</dbReference>